<name>W1P7N5_AMBTC</name>
<organism evidence="2 3">
    <name type="scientific">Amborella trichopoda</name>
    <dbReference type="NCBI Taxonomy" id="13333"/>
    <lineage>
        <taxon>Eukaryota</taxon>
        <taxon>Viridiplantae</taxon>
        <taxon>Streptophyta</taxon>
        <taxon>Embryophyta</taxon>
        <taxon>Tracheophyta</taxon>
        <taxon>Spermatophyta</taxon>
        <taxon>Magnoliopsida</taxon>
        <taxon>Amborellales</taxon>
        <taxon>Amborellaceae</taxon>
        <taxon>Amborella</taxon>
    </lineage>
</organism>
<dbReference type="EMBL" id="KI394342">
    <property type="protein sequence ID" value="ERN03664.1"/>
    <property type="molecule type" value="Genomic_DNA"/>
</dbReference>
<keyword evidence="3" id="KW-1185">Reference proteome</keyword>
<gene>
    <name evidence="2" type="ORF">AMTR_s00144p00066150</name>
</gene>
<dbReference type="AlphaFoldDB" id="W1P7N5"/>
<feature type="region of interest" description="Disordered" evidence="1">
    <location>
        <begin position="551"/>
        <end position="574"/>
    </location>
</feature>
<dbReference type="PANTHER" id="PTHR36325">
    <property type="entry name" value="MYOSIN-2 HEAVY CHAIN-LIKE PROTEIN"/>
    <property type="match status" value="1"/>
</dbReference>
<dbReference type="PANTHER" id="PTHR36325:SF1">
    <property type="entry name" value="MYOSIN-2 HEAVY CHAIN-LIKE PROTEIN"/>
    <property type="match status" value="1"/>
</dbReference>
<feature type="compositionally biased region" description="Acidic residues" evidence="1">
    <location>
        <begin position="247"/>
        <end position="259"/>
    </location>
</feature>
<evidence type="ECO:0000313" key="3">
    <source>
        <dbReference type="Proteomes" id="UP000017836"/>
    </source>
</evidence>
<feature type="region of interest" description="Disordered" evidence="1">
    <location>
        <begin position="764"/>
        <end position="785"/>
    </location>
</feature>
<dbReference type="Proteomes" id="UP000017836">
    <property type="component" value="Unassembled WGS sequence"/>
</dbReference>
<proteinExistence type="predicted"/>
<feature type="region of interest" description="Disordered" evidence="1">
    <location>
        <begin position="246"/>
        <end position="265"/>
    </location>
</feature>
<dbReference type="Gramene" id="ERN03664">
    <property type="protein sequence ID" value="ERN03664"/>
    <property type="gene ID" value="AMTR_s00144p00066150"/>
</dbReference>
<dbReference type="HOGENOM" id="CLU_011892_0_0_1"/>
<dbReference type="STRING" id="13333.W1P7N5"/>
<feature type="compositionally biased region" description="Basic and acidic residues" evidence="1">
    <location>
        <begin position="551"/>
        <end position="568"/>
    </location>
</feature>
<evidence type="ECO:0000313" key="2">
    <source>
        <dbReference type="EMBL" id="ERN03664.1"/>
    </source>
</evidence>
<protein>
    <submittedName>
        <fullName evidence="2">Uncharacterized protein</fullName>
    </submittedName>
</protein>
<feature type="region of interest" description="Disordered" evidence="1">
    <location>
        <begin position="494"/>
        <end position="513"/>
    </location>
</feature>
<dbReference type="eggNOG" id="ENOG502QTW4">
    <property type="taxonomic scope" value="Eukaryota"/>
</dbReference>
<sequence length="785" mass="88791">MHYLYLLFLEYDGTLKEYAHSTLTSINKASSQIKKPPHRKSASPLHWFPRKKTDSYLERKLRLLREVGGMNSSLGETLGDSNPHYCRVEREKIAARSAARKAMEARKAAMVEASWCRILKAARINSKEAELQFARAENFSFEAFLAATAVGVIMYDKPGSTKRPSEVESPSITEGGSTHAFAASFETAFEVDKEVAAAVKTAFVRLANLPCSFHGEEFSESQGLLFKISQNPDGDIRKDLLLSEISSEGETETGSESEADPYSTNLVDANHKTDKLKTRRVKDSSYRNHASKRSTFSMAALVDMMFERLKLLGPDELASLASIVATCGLSALLEVENNKQRHPESDHGGLVQLGAEKHSHGVSLTEDMYLRKKPAETELPSLENLLVKHVTKLEREVLESRKKIRTEEQKGDEKDDVGVLKLGLVQKKEDTKERSLDQILVKHVHRLERDKMQAKEAGRDHIIQRDQNKAQNANYESLDKILVKHMCRLEKEKELHSMQTSTGTVREKRGDGKDDVGVSKLGLVQKKEVTKESSLDQILVKHVHRLERDKMQAKETGRDHIIQRDQRDQNNAQNANYESLDKILVKHVCRLEKDRELHSMQTSSGIVREKKKTPQYENVGESLDQVLVKHVSRLEKEKMLSSQQLLTVQKKSRDVENVEEKKNAGESLEEVLVKHVSRLEKEKLLSAQQSIEPIKHWDTGSQDLGQNASISDYRIGGTNHGGNSAPANDIMSLKTRRYQREREMQEAWGGLSLGNSLKPRLSKLERDKAAWRQAEDEERGPSREQ</sequence>
<accession>W1P7N5</accession>
<evidence type="ECO:0000256" key="1">
    <source>
        <dbReference type="SAM" id="MobiDB-lite"/>
    </source>
</evidence>
<reference evidence="3" key="1">
    <citation type="journal article" date="2013" name="Science">
        <title>The Amborella genome and the evolution of flowering plants.</title>
        <authorList>
            <consortium name="Amborella Genome Project"/>
        </authorList>
    </citation>
    <scope>NUCLEOTIDE SEQUENCE [LARGE SCALE GENOMIC DNA]</scope>
</reference>
<dbReference type="OMA" id="PHDQRKH"/>